<dbReference type="EMBL" id="RRYP01004684">
    <property type="protein sequence ID" value="TNV82674.1"/>
    <property type="molecule type" value="Genomic_DNA"/>
</dbReference>
<evidence type="ECO:0000313" key="5">
    <source>
        <dbReference type="Proteomes" id="UP000785679"/>
    </source>
</evidence>
<name>A0A8J8NYR9_HALGN</name>
<accession>A0A8J8NYR9</accession>
<dbReference type="AlphaFoldDB" id="A0A8J8NYR9"/>
<feature type="transmembrane region" description="Helical" evidence="3">
    <location>
        <begin position="144"/>
        <end position="162"/>
    </location>
</feature>
<feature type="region of interest" description="Disordered" evidence="2">
    <location>
        <begin position="1"/>
        <end position="20"/>
    </location>
</feature>
<evidence type="ECO:0000256" key="3">
    <source>
        <dbReference type="SAM" id="Phobius"/>
    </source>
</evidence>
<dbReference type="Proteomes" id="UP000785679">
    <property type="component" value="Unassembled WGS sequence"/>
</dbReference>
<keyword evidence="1" id="KW-0175">Coiled coil</keyword>
<reference evidence="4" key="1">
    <citation type="submission" date="2019-06" db="EMBL/GenBank/DDBJ databases">
        <authorList>
            <person name="Zheng W."/>
        </authorList>
    </citation>
    <scope>NUCLEOTIDE SEQUENCE</scope>
    <source>
        <strain evidence="4">QDHG01</strain>
    </source>
</reference>
<keyword evidence="3" id="KW-0812">Transmembrane</keyword>
<sequence>MESAQQAESDKTRSLTKDVEEDFNKSAQSVKDLADQLQILHSKLLTMHQSLTAAPDSIVDQIFGVSGQKASLIEKNDDLDILVKSSFDRSQVLFNFINDAKVTASIMNKWIDYLVEMLPHIKYSQYLVPPLDIQPNEFFKITKFCVGSIGLVFLGGSFLVSAPLLGGLAVLLGGLYAAITIVEDIFEAFQKSSAFSEVSSQLDKIKENVEQANEQLSKSESSFAEFYASTKLELIKGGFDEGKTLGDQADLPMINSILAKSLTAMAQEQGKVDGIFRYCKKTIIAIEEQIKLGKLSDEFIRDKADILKDIISTGVDSTVEFDLKIALNMVLSRSNIITVNDIIKFHKEAKLELTDDENVRITIREMLEMGKNPTDFPIYLEEHKVSQEKIDELTKEFKQQQEILLGTLYKKVTKLDDEMKDDGKKQ</sequence>
<feature type="coiled-coil region" evidence="1">
    <location>
        <begin position="195"/>
        <end position="222"/>
    </location>
</feature>
<evidence type="ECO:0000256" key="1">
    <source>
        <dbReference type="SAM" id="Coils"/>
    </source>
</evidence>
<protein>
    <submittedName>
        <fullName evidence="4">Uncharacterized protein</fullName>
    </submittedName>
</protein>
<evidence type="ECO:0000313" key="4">
    <source>
        <dbReference type="EMBL" id="TNV82674.1"/>
    </source>
</evidence>
<proteinExistence type="predicted"/>
<keyword evidence="3" id="KW-0472">Membrane</keyword>
<keyword evidence="5" id="KW-1185">Reference proteome</keyword>
<comment type="caution">
    <text evidence="4">The sequence shown here is derived from an EMBL/GenBank/DDBJ whole genome shotgun (WGS) entry which is preliminary data.</text>
</comment>
<keyword evidence="3" id="KW-1133">Transmembrane helix</keyword>
<organism evidence="4 5">
    <name type="scientific">Halteria grandinella</name>
    <dbReference type="NCBI Taxonomy" id="5974"/>
    <lineage>
        <taxon>Eukaryota</taxon>
        <taxon>Sar</taxon>
        <taxon>Alveolata</taxon>
        <taxon>Ciliophora</taxon>
        <taxon>Intramacronucleata</taxon>
        <taxon>Spirotrichea</taxon>
        <taxon>Stichotrichia</taxon>
        <taxon>Sporadotrichida</taxon>
        <taxon>Halteriidae</taxon>
        <taxon>Halteria</taxon>
    </lineage>
</organism>
<gene>
    <name evidence="4" type="ORF">FGO68_gene8388</name>
</gene>
<evidence type="ECO:0000256" key="2">
    <source>
        <dbReference type="SAM" id="MobiDB-lite"/>
    </source>
</evidence>
<feature type="compositionally biased region" description="Basic and acidic residues" evidence="2">
    <location>
        <begin position="8"/>
        <end position="20"/>
    </location>
</feature>